<evidence type="ECO:0000313" key="5">
    <source>
        <dbReference type="EMBL" id="MDX8304394.1"/>
    </source>
</evidence>
<comment type="caution">
    <text evidence="5">The sequence shown here is derived from an EMBL/GenBank/DDBJ whole genome shotgun (WGS) entry which is preliminary data.</text>
</comment>
<dbReference type="PANTHER" id="PTHR47628">
    <property type="match status" value="1"/>
</dbReference>
<dbReference type="EMBL" id="JAVRAF010000007">
    <property type="protein sequence ID" value="MDX8304394.1"/>
    <property type="molecule type" value="Genomic_DNA"/>
</dbReference>
<dbReference type="RefSeq" id="WP_320203132.1">
    <property type="nucleotide sequence ID" value="NZ_CP192782.1"/>
</dbReference>
<gene>
    <name evidence="5" type="ORF">RMR22_19210</name>
</gene>
<organism evidence="5">
    <name type="scientific">Agrobacterium rosae</name>
    <dbReference type="NCBI Taxonomy" id="1972867"/>
    <lineage>
        <taxon>Bacteria</taxon>
        <taxon>Pseudomonadati</taxon>
        <taxon>Pseudomonadota</taxon>
        <taxon>Alphaproteobacteria</taxon>
        <taxon>Hyphomicrobiales</taxon>
        <taxon>Rhizobiaceae</taxon>
        <taxon>Rhizobium/Agrobacterium group</taxon>
        <taxon>Agrobacterium</taxon>
    </lineage>
</organism>
<feature type="domain" description="Leucine-binding protein" evidence="4">
    <location>
        <begin position="5"/>
        <end position="339"/>
    </location>
</feature>
<dbReference type="InterPro" id="IPR028081">
    <property type="entry name" value="Leu-bd"/>
</dbReference>
<evidence type="ECO:0000256" key="1">
    <source>
        <dbReference type="ARBA" id="ARBA00010062"/>
    </source>
</evidence>
<evidence type="ECO:0000256" key="3">
    <source>
        <dbReference type="SAM" id="MobiDB-lite"/>
    </source>
</evidence>
<dbReference type="PANTHER" id="PTHR47628:SF1">
    <property type="entry name" value="ALIPHATIC AMIDASE EXPRESSION-REGULATING PROTEIN"/>
    <property type="match status" value="1"/>
</dbReference>
<sequence length="350" mass="37887">MTGMKIGLLVPEVGPAGLWAPSAWTCATMAAREINELGGMLGRHVELVSIDAGPTGASAAWAARNAVDIDGVEAIIGMFPSYARQPVLHSIGDSVPFIYTPQFEGLSEHPNLITTGETSSELLRPTIEWLMQNRKVSRFFLCGSDYNWPRSSFAIAKRIIHDAGGTVTGEIYRPFEHDDYDDLFQAIRETRSDVVLPHFLGLDAVKFNRAFAQQAGLSARTLRLASAVDETVIYGLDDGATENMYIASAYFSSVRSRNNGAFLERYHGIFGDNPPPANAYGQSCYEGLHCLAGLVAVAGTTEPRQVRAALGRSRQSKSARGLDSAPVTGGRHPIHIAQVDGFDIRLVGTM</sequence>
<comment type="similarity">
    <text evidence="1">Belongs to the leucine-binding protein family.</text>
</comment>
<dbReference type="SUPFAM" id="SSF53822">
    <property type="entry name" value="Periplasmic binding protein-like I"/>
    <property type="match status" value="1"/>
</dbReference>
<feature type="region of interest" description="Disordered" evidence="3">
    <location>
        <begin position="309"/>
        <end position="329"/>
    </location>
</feature>
<dbReference type="AlphaFoldDB" id="A0AAW9FLM3"/>
<evidence type="ECO:0000259" key="4">
    <source>
        <dbReference type="Pfam" id="PF13458"/>
    </source>
</evidence>
<name>A0AAW9FLM3_9HYPH</name>
<dbReference type="Pfam" id="PF13458">
    <property type="entry name" value="Peripla_BP_6"/>
    <property type="match status" value="1"/>
</dbReference>
<dbReference type="CDD" id="cd06358">
    <property type="entry name" value="PBP1_NHase"/>
    <property type="match status" value="1"/>
</dbReference>
<keyword evidence="2" id="KW-0732">Signal</keyword>
<evidence type="ECO:0000256" key="2">
    <source>
        <dbReference type="ARBA" id="ARBA00022729"/>
    </source>
</evidence>
<accession>A0AAW9FLM3</accession>
<protein>
    <submittedName>
        <fullName evidence="5">Substrate-binding domain-containing protein</fullName>
    </submittedName>
</protein>
<dbReference type="InterPro" id="IPR028082">
    <property type="entry name" value="Peripla_BP_I"/>
</dbReference>
<dbReference type="Gene3D" id="3.40.50.2300">
    <property type="match status" value="2"/>
</dbReference>
<proteinExistence type="inferred from homology"/>
<reference evidence="5" key="1">
    <citation type="journal article" date="2023" name="Phytobiomes J">
        <title>Deciphering the key players within the bacterial microbiota associated with aerial crown gall tumors on rhododendron: Insights into the gallobiome.</title>
        <authorList>
            <person name="Kuzmanovic N."/>
            <person name="Nesme J."/>
            <person name="Wolf J."/>
            <person name="Neumann-Schaal M."/>
            <person name="Petersen J."/>
            <person name="Fernandez-Gnecco G."/>
            <person name="Sproeer C."/>
            <person name="Bunk B."/>
            <person name="Overmann J."/>
            <person name="Sorensen S.J."/>
            <person name="Idczak E."/>
            <person name="Smalla K."/>
        </authorList>
    </citation>
    <scope>NUCLEOTIDE SEQUENCE</scope>
    <source>
        <strain evidence="5">Rho-11.1</strain>
    </source>
</reference>